<comment type="caution">
    <text evidence="1">The sequence shown here is derived from an EMBL/GenBank/DDBJ whole genome shotgun (WGS) entry which is preliminary data.</text>
</comment>
<dbReference type="RefSeq" id="WP_253839166.1">
    <property type="nucleotide sequence ID" value="NZ_JAMTCS010000014.1"/>
</dbReference>
<accession>A0A9X2JWS3</accession>
<evidence type="ECO:0000313" key="1">
    <source>
        <dbReference type="EMBL" id="MCP2266910.1"/>
    </source>
</evidence>
<keyword evidence="2" id="KW-1185">Reference proteome</keyword>
<gene>
    <name evidence="1" type="ORF">APR03_004280</name>
</gene>
<dbReference type="Proteomes" id="UP001139493">
    <property type="component" value="Unassembled WGS sequence"/>
</dbReference>
<reference evidence="1" key="1">
    <citation type="submission" date="2022-06" db="EMBL/GenBank/DDBJ databases">
        <title>Genomic Encyclopedia of Archaeal and Bacterial Type Strains, Phase II (KMG-II): from individual species to whole genera.</title>
        <authorList>
            <person name="Goeker M."/>
        </authorList>
    </citation>
    <scope>NUCLEOTIDE SEQUENCE</scope>
    <source>
        <strain evidence="1">DSM 26652</strain>
    </source>
</reference>
<dbReference type="AlphaFoldDB" id="A0A9X2JWS3"/>
<dbReference type="EMBL" id="JAMTCS010000014">
    <property type="protein sequence ID" value="MCP2266910.1"/>
    <property type="molecule type" value="Genomic_DNA"/>
</dbReference>
<proteinExistence type="predicted"/>
<sequence>MSFDLAFWYPDDADVDPAAAFDVYDRVADGELGVVPEHPAVARFAEEMLEVYPETDAGSPWAAACWVTPESVVVSISWSRAEEVGPVLASLAWDHGLVTYDPQAQVLHLPVSRVRPGRRERATVEVADETGETSGEG</sequence>
<name>A0A9X2JWS3_9MICO</name>
<organism evidence="1 2">
    <name type="scientific">Promicromonospora thailandica</name>
    <dbReference type="NCBI Taxonomy" id="765201"/>
    <lineage>
        <taxon>Bacteria</taxon>
        <taxon>Bacillati</taxon>
        <taxon>Actinomycetota</taxon>
        <taxon>Actinomycetes</taxon>
        <taxon>Micrococcales</taxon>
        <taxon>Promicromonosporaceae</taxon>
        <taxon>Promicromonospora</taxon>
    </lineage>
</organism>
<evidence type="ECO:0000313" key="2">
    <source>
        <dbReference type="Proteomes" id="UP001139493"/>
    </source>
</evidence>
<protein>
    <submittedName>
        <fullName evidence="1">Uncharacterized protein</fullName>
    </submittedName>
</protein>